<evidence type="ECO:0000259" key="6">
    <source>
        <dbReference type="Pfam" id="PF12295"/>
    </source>
</evidence>
<dbReference type="InterPro" id="IPR021850">
    <property type="entry name" value="Symplekin/Pta1"/>
</dbReference>
<feature type="compositionally biased region" description="Polar residues" evidence="4">
    <location>
        <begin position="369"/>
        <end position="378"/>
    </location>
</feature>
<gene>
    <name evidence="7" type="ORF">H4R26_000988</name>
</gene>
<dbReference type="GO" id="GO:0006397">
    <property type="term" value="P:mRNA processing"/>
    <property type="evidence" value="ECO:0007669"/>
    <property type="project" value="UniProtKB-KW"/>
</dbReference>
<feature type="region of interest" description="Disordered" evidence="4">
    <location>
        <begin position="363"/>
        <end position="478"/>
    </location>
</feature>
<dbReference type="OrthoDB" id="331600at2759"/>
<name>A0A9W8EKW8_9FUNG</name>
<accession>A0A9W8EKW8</accession>
<dbReference type="PANTHER" id="PTHR15245">
    <property type="entry name" value="SYMPLEKIN-RELATED"/>
    <property type="match status" value="1"/>
</dbReference>
<keyword evidence="2" id="KW-0507">mRNA processing</keyword>
<dbReference type="InterPro" id="IPR011989">
    <property type="entry name" value="ARM-like"/>
</dbReference>
<proteinExistence type="predicted"/>
<organism evidence="7 8">
    <name type="scientific">Coemansia thaxteri</name>
    <dbReference type="NCBI Taxonomy" id="2663907"/>
    <lineage>
        <taxon>Eukaryota</taxon>
        <taxon>Fungi</taxon>
        <taxon>Fungi incertae sedis</taxon>
        <taxon>Zoopagomycota</taxon>
        <taxon>Kickxellomycotina</taxon>
        <taxon>Kickxellomycetes</taxon>
        <taxon>Kickxellales</taxon>
        <taxon>Kickxellaceae</taxon>
        <taxon>Coemansia</taxon>
    </lineage>
</organism>
<feature type="compositionally biased region" description="Basic and acidic residues" evidence="4">
    <location>
        <begin position="468"/>
        <end position="478"/>
    </location>
</feature>
<evidence type="ECO:0000256" key="2">
    <source>
        <dbReference type="ARBA" id="ARBA00022664"/>
    </source>
</evidence>
<dbReference type="PANTHER" id="PTHR15245:SF20">
    <property type="entry name" value="SYMPLEKIN"/>
    <property type="match status" value="1"/>
</dbReference>
<evidence type="ECO:0000256" key="1">
    <source>
        <dbReference type="ARBA" id="ARBA00004123"/>
    </source>
</evidence>
<comment type="subcellular location">
    <subcellularLocation>
        <location evidence="1">Nucleus</location>
    </subcellularLocation>
</comment>
<dbReference type="InterPro" id="IPR032460">
    <property type="entry name" value="Symplekin/Pta1_N"/>
</dbReference>
<evidence type="ECO:0000256" key="3">
    <source>
        <dbReference type="ARBA" id="ARBA00023242"/>
    </source>
</evidence>
<dbReference type="InterPro" id="IPR022075">
    <property type="entry name" value="Symplekin_C"/>
</dbReference>
<dbReference type="AlphaFoldDB" id="A0A9W8EKW8"/>
<evidence type="ECO:0000313" key="8">
    <source>
        <dbReference type="Proteomes" id="UP001150907"/>
    </source>
</evidence>
<feature type="domain" description="Symplekin C-terminal" evidence="6">
    <location>
        <begin position="1048"/>
        <end position="1234"/>
    </location>
</feature>
<evidence type="ECO:0000313" key="7">
    <source>
        <dbReference type="EMBL" id="KAJ2007095.1"/>
    </source>
</evidence>
<dbReference type="EMBL" id="JANBQF010000037">
    <property type="protein sequence ID" value="KAJ2007095.1"/>
    <property type="molecule type" value="Genomic_DNA"/>
</dbReference>
<keyword evidence="3" id="KW-0539">Nucleus</keyword>
<dbReference type="Proteomes" id="UP001150907">
    <property type="component" value="Unassembled WGS sequence"/>
</dbReference>
<feature type="domain" description="Symplekin/Pta1 N-terminal" evidence="5">
    <location>
        <begin position="131"/>
        <end position="336"/>
    </location>
</feature>
<dbReference type="Pfam" id="PF12295">
    <property type="entry name" value="Symplekin_C"/>
    <property type="match status" value="1"/>
</dbReference>
<dbReference type="Pfam" id="PF11935">
    <property type="entry name" value="SYMPK_PTA1_N"/>
    <property type="match status" value="1"/>
</dbReference>
<reference evidence="7" key="1">
    <citation type="submission" date="2022-07" db="EMBL/GenBank/DDBJ databases">
        <title>Phylogenomic reconstructions and comparative analyses of Kickxellomycotina fungi.</title>
        <authorList>
            <person name="Reynolds N.K."/>
            <person name="Stajich J.E."/>
            <person name="Barry K."/>
            <person name="Grigoriev I.V."/>
            <person name="Crous P."/>
            <person name="Smith M.E."/>
        </authorList>
    </citation>
    <scope>NUCLEOTIDE SEQUENCE</scope>
    <source>
        <strain evidence="7">IMI 214461</strain>
    </source>
</reference>
<keyword evidence="8" id="KW-1185">Reference proteome</keyword>
<dbReference type="GO" id="GO:0005847">
    <property type="term" value="C:mRNA cleavage and polyadenylation specificity factor complex"/>
    <property type="evidence" value="ECO:0007669"/>
    <property type="project" value="TreeGrafter"/>
</dbReference>
<sequence>MASKDDSQVLSQAVELYSQAVNETPPNRTKLDNLADLLREKPHLLYDGFFDKGYEAASVVIDVCHGGQGVQEDDNLSILTPPAAWGWAAMEETACQVPPQVLFETKYPDFIRRFLELADKTLRNSDSTPAQIVRRAVQALTRFWPELLRLCLNEDPASPTWSKFYTEMTRLGVLVDNLTKFSDDPALQVHLVKYQEVTVVMYTEIPDAAANTRSQVHLGLIPDTHPYINKANAIRRAALAKQQLVQLLPNSDNLRLCNMSFITALINSMVYLMNLRPQLCSDFLDKLTEWYAIINSSEQAMTHAQLVMIGKTLRISLLQLYTRPHMGEYSEVLENTLDNIGGPEWARWQERQARERKRIEWERARERSQATSQQQMPQLPNRHSARWVPAHEGGEDDEEGMADQPAPGAGGEGLGIPPPPPLPDSADARLEVLNRSRASAGKGPQRPGGSSGQRRRPREEDENEDEEKQSRMLEENAKRVRLDEVSSLGAEFSTGSATEAAIQAAKLAAGTETDKELEEQLKQTLPESAFVLEPMEDLKPETRDALFSAALTRVVSASSVVSKFIARNRLQALAPSASSGLPFLTAASLAAQAKARVTESGTAATLPNGVSTNAGILEDSMLALVRLLCNCFIIAKSAADCGDKGGITTELSSKRNELHRFFETIVELITEAPREHYDLGIMLLYELWMAVAITYPEFDGVPAQQSPADGSMDNIGSSVLAMYLHWCDRIFDSVVKSGIGVTLSQKPAPVAAEATSDAIVPANASTTAAQPPPPPQQQQQPDRLILNFVLDAPYISPAAINKLTECLKHTGTATLGIATLEKAMELRPPVLKAGMELLLTYSAHPERTTRIGCIRAVKKYYTTSNFTPLIEKFARKRLENGIAFAKTKLEGQNEMVEKVMQQPDELPEDTGDKQQLDAAVEKAIEKKKAQVVELHQNGEREIEEYLVVQAELLLALCTRNMELYMDVLSAYAKAPPSLQAVIRRIITPLVKSAINAPANLASVLSKFPSGAETLVLRTLFILTSDNARTPAKELVQAMVEICSARGLDARFIVFVANGLDKEEAVKHIGSVLMLMRGPQAQPRLIFEYFSRLTKSYVGHPSVLSPTELLMALHKLASDENAPMLELVGGLHICVEMRNADGTFVFPTPVFNTVLKILPEDPVVSPLMLHTALALHRKRGGPAGMVVTLLHSFIERKVWEMSAAVFDAFVFCFHAMQPGSLGLIKHIPSDALKMMTTGRPALELIVREYVSKMNESYRAKFSWIISDAQEAPQQ</sequence>
<dbReference type="Gene3D" id="1.25.10.10">
    <property type="entry name" value="Leucine-rich Repeat Variant"/>
    <property type="match status" value="1"/>
</dbReference>
<comment type="caution">
    <text evidence="7">The sequence shown here is derived from an EMBL/GenBank/DDBJ whole genome shotgun (WGS) entry which is preliminary data.</text>
</comment>
<protein>
    <submittedName>
        <fullName evidence="7">Uncharacterized protein</fullName>
    </submittedName>
</protein>
<evidence type="ECO:0000256" key="4">
    <source>
        <dbReference type="SAM" id="MobiDB-lite"/>
    </source>
</evidence>
<evidence type="ECO:0000259" key="5">
    <source>
        <dbReference type="Pfam" id="PF11935"/>
    </source>
</evidence>